<dbReference type="PANTHER" id="PTHR43289">
    <property type="entry name" value="MITOGEN-ACTIVATED PROTEIN KINASE KINASE KINASE 20-RELATED"/>
    <property type="match status" value="1"/>
</dbReference>
<protein>
    <recommendedName>
        <fullName evidence="1">non-specific serine/threonine protein kinase</fullName>
        <ecNumber evidence="1">2.7.11.1</ecNumber>
    </recommendedName>
</protein>
<evidence type="ECO:0000256" key="3">
    <source>
        <dbReference type="ARBA" id="ARBA00022679"/>
    </source>
</evidence>
<dbReference type="Pfam" id="PF00069">
    <property type="entry name" value="Pkinase"/>
    <property type="match status" value="1"/>
</dbReference>
<dbReference type="InterPro" id="IPR008271">
    <property type="entry name" value="Ser/Thr_kinase_AS"/>
</dbReference>
<sequence>MQLRARPTHPDLIPAAHALAGRYRLDRLLGRGGAADVYEALDLRLRRPVAVKVFRPDDAGRAEARCGEAARRTEARCGTEARLLARMHHPGLVTLYDTGNDEGTPYLVMQLIRGATLRRRVAREVLTPAETCRMGAALASALAHVHARGVVHRDVKPSNILLDRTDTPHLSDFGISRRFDESADSAPEGDGTLVGTASYMAPEQALGRTTGPAADVYSLGLVLLETLKGEAEYGGAPLEAALAHLYRAPALPPGLPVRLARLLTAMTARAPEARPDAAGCARVLAGPQGAGRTSPSAPGRTFPGGRTARHLAEGRTGPVGPPTSARSSGAVGSPTSAHSPGAGRSRRPARTRFAAATTLVTLGLTLTGSLNSAPVTEATAPRPESADATRTTAPTPLVQRADDPRPAS</sequence>
<organism evidence="9 10">
    <name type="scientific">Streptomyces zaomyceticus</name>
    <dbReference type="NCBI Taxonomy" id="68286"/>
    <lineage>
        <taxon>Bacteria</taxon>
        <taxon>Bacillati</taxon>
        <taxon>Actinomycetota</taxon>
        <taxon>Actinomycetes</taxon>
        <taxon>Kitasatosporales</taxon>
        <taxon>Streptomycetaceae</taxon>
        <taxon>Streptomyces</taxon>
    </lineage>
</organism>
<feature type="domain" description="Protein kinase" evidence="8">
    <location>
        <begin position="23"/>
        <end position="284"/>
    </location>
</feature>
<dbReference type="Proteomes" id="UP001622594">
    <property type="component" value="Chromosome"/>
</dbReference>
<keyword evidence="5 9" id="KW-0418">Kinase</keyword>
<feature type="region of interest" description="Disordered" evidence="7">
    <location>
        <begin position="370"/>
        <end position="408"/>
    </location>
</feature>
<dbReference type="CDD" id="cd14014">
    <property type="entry name" value="STKc_PknB_like"/>
    <property type="match status" value="1"/>
</dbReference>
<dbReference type="PANTHER" id="PTHR43289:SF6">
    <property type="entry name" value="SERINE_THREONINE-PROTEIN KINASE NEKL-3"/>
    <property type="match status" value="1"/>
</dbReference>
<evidence type="ECO:0000256" key="4">
    <source>
        <dbReference type="ARBA" id="ARBA00022741"/>
    </source>
</evidence>
<dbReference type="EMBL" id="CP108188">
    <property type="protein sequence ID" value="WTR74960.1"/>
    <property type="molecule type" value="Genomic_DNA"/>
</dbReference>
<accession>A0ABZ1LLQ6</accession>
<keyword evidence="6" id="KW-0067">ATP-binding</keyword>
<keyword evidence="4" id="KW-0547">Nucleotide-binding</keyword>
<dbReference type="GO" id="GO:0016301">
    <property type="term" value="F:kinase activity"/>
    <property type="evidence" value="ECO:0007669"/>
    <property type="project" value="UniProtKB-KW"/>
</dbReference>
<evidence type="ECO:0000313" key="9">
    <source>
        <dbReference type="EMBL" id="WTR74960.1"/>
    </source>
</evidence>
<evidence type="ECO:0000256" key="5">
    <source>
        <dbReference type="ARBA" id="ARBA00022777"/>
    </source>
</evidence>
<proteinExistence type="predicted"/>
<gene>
    <name evidence="9" type="ORF">OG814_39665</name>
</gene>
<dbReference type="SMART" id="SM00220">
    <property type="entry name" value="S_TKc"/>
    <property type="match status" value="1"/>
</dbReference>
<evidence type="ECO:0000256" key="2">
    <source>
        <dbReference type="ARBA" id="ARBA00022527"/>
    </source>
</evidence>
<evidence type="ECO:0000256" key="7">
    <source>
        <dbReference type="SAM" id="MobiDB-lite"/>
    </source>
</evidence>
<evidence type="ECO:0000256" key="1">
    <source>
        <dbReference type="ARBA" id="ARBA00012513"/>
    </source>
</evidence>
<feature type="region of interest" description="Disordered" evidence="7">
    <location>
        <begin position="285"/>
        <end position="349"/>
    </location>
</feature>
<dbReference type="Gene3D" id="1.10.510.10">
    <property type="entry name" value="Transferase(Phosphotransferase) domain 1"/>
    <property type="match status" value="1"/>
</dbReference>
<keyword evidence="3" id="KW-0808">Transferase</keyword>
<dbReference type="EC" id="2.7.11.1" evidence="1"/>
<dbReference type="Gene3D" id="3.30.200.20">
    <property type="entry name" value="Phosphorylase Kinase, domain 1"/>
    <property type="match status" value="1"/>
</dbReference>
<keyword evidence="10" id="KW-1185">Reference proteome</keyword>
<dbReference type="InterPro" id="IPR000719">
    <property type="entry name" value="Prot_kinase_dom"/>
</dbReference>
<dbReference type="PROSITE" id="PS50011">
    <property type="entry name" value="PROTEIN_KINASE_DOM"/>
    <property type="match status" value="1"/>
</dbReference>
<dbReference type="SUPFAM" id="SSF56112">
    <property type="entry name" value="Protein kinase-like (PK-like)"/>
    <property type="match status" value="1"/>
</dbReference>
<name>A0ABZ1LLQ6_9ACTN</name>
<dbReference type="InterPro" id="IPR011009">
    <property type="entry name" value="Kinase-like_dom_sf"/>
</dbReference>
<dbReference type="RefSeq" id="WP_398169509.1">
    <property type="nucleotide sequence ID" value="NZ_CP108188.1"/>
</dbReference>
<evidence type="ECO:0000259" key="8">
    <source>
        <dbReference type="PROSITE" id="PS50011"/>
    </source>
</evidence>
<evidence type="ECO:0000313" key="10">
    <source>
        <dbReference type="Proteomes" id="UP001622594"/>
    </source>
</evidence>
<evidence type="ECO:0000256" key="6">
    <source>
        <dbReference type="ARBA" id="ARBA00022840"/>
    </source>
</evidence>
<dbReference type="PROSITE" id="PS00108">
    <property type="entry name" value="PROTEIN_KINASE_ST"/>
    <property type="match status" value="1"/>
</dbReference>
<reference evidence="9 10" key="1">
    <citation type="submission" date="2022-10" db="EMBL/GenBank/DDBJ databases">
        <title>The complete genomes of actinobacterial strains from the NBC collection.</title>
        <authorList>
            <person name="Joergensen T.S."/>
            <person name="Alvarez Arevalo M."/>
            <person name="Sterndorff E.B."/>
            <person name="Faurdal D."/>
            <person name="Vuksanovic O."/>
            <person name="Mourched A.-S."/>
            <person name="Charusanti P."/>
            <person name="Shaw S."/>
            <person name="Blin K."/>
            <person name="Weber T."/>
        </authorList>
    </citation>
    <scope>NUCLEOTIDE SEQUENCE [LARGE SCALE GENOMIC DNA]</scope>
    <source>
        <strain evidence="9 10">NBC_00123</strain>
    </source>
</reference>
<keyword evidence="2" id="KW-0723">Serine/threonine-protein kinase</keyword>